<keyword evidence="3 5" id="KW-0964">Secreted</keyword>
<name>H3H0B9_PHYRM</name>
<dbReference type="HOGENOM" id="CLU_071191_1_0_1"/>
<dbReference type="InParanoid" id="H3H0B9"/>
<evidence type="ECO:0000256" key="2">
    <source>
        <dbReference type="ARBA" id="ARBA00010400"/>
    </source>
</evidence>
<dbReference type="VEuPathDB" id="FungiDB:KRP23_8"/>
<dbReference type="InterPro" id="IPR031825">
    <property type="entry name" value="RXLR"/>
</dbReference>
<dbReference type="OMA" id="WKARRWA"/>
<dbReference type="eggNOG" id="ENOG502RGQP">
    <property type="taxonomic scope" value="Eukaryota"/>
</dbReference>
<comment type="subcellular location">
    <subcellularLocation>
        <location evidence="1 5">Secreted</location>
    </subcellularLocation>
</comment>
<comment type="function">
    <text evidence="5">Effector that suppresses plant defense responses during pathogen infection.</text>
</comment>
<keyword evidence="7" id="KW-1185">Reference proteome</keyword>
<proteinExistence type="inferred from homology"/>
<dbReference type="Proteomes" id="UP000005238">
    <property type="component" value="Unassembled WGS sequence"/>
</dbReference>
<dbReference type="VEuPathDB" id="FungiDB:KRP22_10597"/>
<keyword evidence="4 5" id="KW-0732">Signal</keyword>
<evidence type="ECO:0000256" key="3">
    <source>
        <dbReference type="ARBA" id="ARBA00022525"/>
    </source>
</evidence>
<accession>H3H0B9</accession>
<evidence type="ECO:0000256" key="5">
    <source>
        <dbReference type="RuleBase" id="RU367124"/>
    </source>
</evidence>
<dbReference type="EnsemblProtists" id="Phyra83593">
    <property type="protein sequence ID" value="Phyra83593"/>
    <property type="gene ID" value="Phyra83593"/>
</dbReference>
<sequence>MRFHLILLATVFVLVTSTNTLASLEASAHPKTTTEPDVGDINTRQLRVTDEEERGILTGVKMAVKTTYWAQMQKSEDFVKKALKLDGLTKGAMKANPKYKYYQKYVYKAQGVEMDNWAFNEVNPTTIWNKLGLGTMSVAQREGSDALKIYARYARKYDSVVYHSGYKAYTPSTDAEMDVLLRVWAQADRSTDYVRKRLGIYSNVIVARSDYEKLDKFKSYKGQNLYQSL</sequence>
<evidence type="ECO:0000256" key="1">
    <source>
        <dbReference type="ARBA" id="ARBA00004613"/>
    </source>
</evidence>
<protein>
    <recommendedName>
        <fullName evidence="5">RxLR effector protein</fullName>
    </recommendedName>
</protein>
<reference evidence="6" key="2">
    <citation type="submission" date="2015-06" db="UniProtKB">
        <authorList>
            <consortium name="EnsemblProtists"/>
        </authorList>
    </citation>
    <scope>IDENTIFICATION</scope>
    <source>
        <strain evidence="6">Pr102</strain>
    </source>
</reference>
<dbReference type="AlphaFoldDB" id="H3H0B9"/>
<comment type="domain">
    <text evidence="5">The RxLR-dEER motif acts to carry the protein into the host cell cytoplasm through binding to cell surface phosphatidylinositol-3-phosphate.</text>
</comment>
<dbReference type="EMBL" id="DS566088">
    <property type="status" value="NOT_ANNOTATED_CDS"/>
    <property type="molecule type" value="Genomic_DNA"/>
</dbReference>
<organism evidence="6 7">
    <name type="scientific">Phytophthora ramorum</name>
    <name type="common">Sudden oak death agent</name>
    <dbReference type="NCBI Taxonomy" id="164328"/>
    <lineage>
        <taxon>Eukaryota</taxon>
        <taxon>Sar</taxon>
        <taxon>Stramenopiles</taxon>
        <taxon>Oomycota</taxon>
        <taxon>Peronosporomycetes</taxon>
        <taxon>Peronosporales</taxon>
        <taxon>Peronosporaceae</taxon>
        <taxon>Phytophthora</taxon>
    </lineage>
</organism>
<evidence type="ECO:0000256" key="4">
    <source>
        <dbReference type="ARBA" id="ARBA00022729"/>
    </source>
</evidence>
<dbReference type="Pfam" id="PF16810">
    <property type="entry name" value="RXLR"/>
    <property type="match status" value="1"/>
</dbReference>
<evidence type="ECO:0000313" key="6">
    <source>
        <dbReference type="EnsemblProtists" id="Phyra83593"/>
    </source>
</evidence>
<feature type="signal peptide" evidence="5">
    <location>
        <begin position="1"/>
        <end position="22"/>
    </location>
</feature>
<reference evidence="7" key="1">
    <citation type="journal article" date="2006" name="Science">
        <title>Phytophthora genome sequences uncover evolutionary origins and mechanisms of pathogenesis.</title>
        <authorList>
            <person name="Tyler B.M."/>
            <person name="Tripathy S."/>
            <person name="Zhang X."/>
            <person name="Dehal P."/>
            <person name="Jiang R.H."/>
            <person name="Aerts A."/>
            <person name="Arredondo F.D."/>
            <person name="Baxter L."/>
            <person name="Bensasson D."/>
            <person name="Beynon J.L."/>
            <person name="Chapman J."/>
            <person name="Damasceno C.M."/>
            <person name="Dorrance A.E."/>
            <person name="Dou D."/>
            <person name="Dickerman A.W."/>
            <person name="Dubchak I.L."/>
            <person name="Garbelotto M."/>
            <person name="Gijzen M."/>
            <person name="Gordon S.G."/>
            <person name="Govers F."/>
            <person name="Grunwald N.J."/>
            <person name="Huang W."/>
            <person name="Ivors K.L."/>
            <person name="Jones R.W."/>
            <person name="Kamoun S."/>
            <person name="Krampis K."/>
            <person name="Lamour K.H."/>
            <person name="Lee M.K."/>
            <person name="McDonald W.H."/>
            <person name="Medina M."/>
            <person name="Meijer H.J."/>
            <person name="Nordberg E.K."/>
            <person name="Maclean D.J."/>
            <person name="Ospina-Giraldo M.D."/>
            <person name="Morris P.F."/>
            <person name="Phuntumart V."/>
            <person name="Putnam N.H."/>
            <person name="Rash S."/>
            <person name="Rose J.K."/>
            <person name="Sakihama Y."/>
            <person name="Salamov A.A."/>
            <person name="Savidor A."/>
            <person name="Scheuring C.F."/>
            <person name="Smith B.M."/>
            <person name="Sobral B.W."/>
            <person name="Terry A."/>
            <person name="Torto-Alalibo T.A."/>
            <person name="Win J."/>
            <person name="Xu Z."/>
            <person name="Zhang H."/>
            <person name="Grigoriev I.V."/>
            <person name="Rokhsar D.S."/>
            <person name="Boore J.L."/>
        </authorList>
    </citation>
    <scope>NUCLEOTIDE SEQUENCE [LARGE SCALE GENOMIC DNA]</scope>
    <source>
        <strain evidence="7">Pr102</strain>
    </source>
</reference>
<evidence type="ECO:0000313" key="7">
    <source>
        <dbReference type="Proteomes" id="UP000005238"/>
    </source>
</evidence>
<feature type="chain" id="PRO_5045004432" description="RxLR effector protein" evidence="5">
    <location>
        <begin position="23"/>
        <end position="229"/>
    </location>
</feature>
<comment type="similarity">
    <text evidence="2 5">Belongs to the RxLR effector family.</text>
</comment>